<dbReference type="AlphaFoldDB" id="A0A7J0FKC3"/>
<evidence type="ECO:0000313" key="3">
    <source>
        <dbReference type="EMBL" id="GFY98896.1"/>
    </source>
</evidence>
<dbReference type="OrthoDB" id="1702364at2759"/>
<dbReference type="InterPro" id="IPR053319">
    <property type="entry name" value="OEP61"/>
</dbReference>
<protein>
    <submittedName>
        <fullName evidence="3">Tetratricopeptide repeat (TPR)-like superfamily protein</fullName>
    </submittedName>
</protein>
<feature type="compositionally biased region" description="Low complexity" evidence="1">
    <location>
        <begin position="450"/>
        <end position="462"/>
    </location>
</feature>
<gene>
    <name evidence="3" type="ORF">Acr_13g0002970</name>
</gene>
<feature type="compositionally biased region" description="Low complexity" evidence="1">
    <location>
        <begin position="371"/>
        <end position="384"/>
    </location>
</feature>
<reference evidence="3 4" key="1">
    <citation type="submission" date="2019-07" db="EMBL/GenBank/DDBJ databases">
        <title>De Novo Assembly of kiwifruit Actinidia rufa.</title>
        <authorList>
            <person name="Sugita-Konishi S."/>
            <person name="Sato K."/>
            <person name="Mori E."/>
            <person name="Abe Y."/>
            <person name="Kisaki G."/>
            <person name="Hamano K."/>
            <person name="Suezawa K."/>
            <person name="Otani M."/>
            <person name="Fukuda T."/>
            <person name="Manabe T."/>
            <person name="Gomi K."/>
            <person name="Tabuchi M."/>
            <person name="Akimitsu K."/>
            <person name="Kataoka I."/>
        </authorList>
    </citation>
    <scope>NUCLEOTIDE SEQUENCE [LARGE SCALE GENOMIC DNA]</scope>
    <source>
        <strain evidence="4">cv. Fuchu</strain>
    </source>
</reference>
<feature type="region of interest" description="Disordered" evidence="1">
    <location>
        <begin position="55"/>
        <end position="76"/>
    </location>
</feature>
<evidence type="ECO:0000256" key="2">
    <source>
        <dbReference type="SAM" id="Phobius"/>
    </source>
</evidence>
<feature type="region of interest" description="Disordered" evidence="1">
    <location>
        <begin position="127"/>
        <end position="150"/>
    </location>
</feature>
<keyword evidence="2" id="KW-0812">Transmembrane</keyword>
<evidence type="ECO:0000256" key="1">
    <source>
        <dbReference type="SAM" id="MobiDB-lite"/>
    </source>
</evidence>
<feature type="transmembrane region" description="Helical" evidence="2">
    <location>
        <begin position="240"/>
        <end position="261"/>
    </location>
</feature>
<name>A0A7J0FKC3_9ERIC</name>
<dbReference type="EMBL" id="BJWL01000013">
    <property type="protein sequence ID" value="GFY98896.1"/>
    <property type="molecule type" value="Genomic_DNA"/>
</dbReference>
<keyword evidence="4" id="KW-1185">Reference proteome</keyword>
<keyword evidence="2" id="KW-0472">Membrane</keyword>
<feature type="region of interest" description="Disordered" evidence="1">
    <location>
        <begin position="365"/>
        <end position="394"/>
    </location>
</feature>
<dbReference type="PANTHER" id="PTHR48433:SF1">
    <property type="entry name" value="OUTER ENVELOPE PROTEIN 61-LIKE"/>
    <property type="match status" value="1"/>
</dbReference>
<accession>A0A7J0FKC3</accession>
<feature type="region of interest" description="Disordered" evidence="1">
    <location>
        <begin position="447"/>
        <end position="490"/>
    </location>
</feature>
<evidence type="ECO:0000313" key="4">
    <source>
        <dbReference type="Proteomes" id="UP000585474"/>
    </source>
</evidence>
<sequence>MAHADPETLVAMSGGNAEGISPDMVKTASNMISKMSPDELQRMLELASSFQGENPYLKKDSSGSDFNSFRPDPAPPGMTPDMLKMASDMMMSTAAAGYSNGLRSDRESKLAETWENFAIRGDNFGESSSSHGFSNSRSAPQSSFPNPASDLQEQMKNQMTDPAMRQMFTSMIKNMSPDMMANMSEQFGFKLSREDAEKAQQAMSSLSPDHLDRMMRWADRIQRGVEGARKTKNWLLGKPGMVLAAVFMLILAILLHWLGYIGKLKSKGCSSWWRYVQLVEDVTGDLFIAKKREEFLHPTPDLTRPDNRSGSGEYFLNPTLVGSGNPTRTRPMDSPSHYYWRWWWWWWVGAAAAVAPAPYPCPVQSKDSDSVADAGEPEAAAAGGEVAGGGEARGGEVAGETAAECTAICCCFPCVVVKLVVLAAYKVPTGLCRKTWRKKNLRRMMKKKNSLLQQQQQSESSSKVGLNYELETEGSDGEETRTATDGPTPAVDFEAEMWDRFYGTGFWRSPSLREE</sequence>
<feature type="compositionally biased region" description="Polar residues" evidence="1">
    <location>
        <begin position="139"/>
        <end position="150"/>
    </location>
</feature>
<comment type="caution">
    <text evidence="3">The sequence shown here is derived from an EMBL/GenBank/DDBJ whole genome shotgun (WGS) entry which is preliminary data.</text>
</comment>
<keyword evidence="2" id="KW-1133">Transmembrane helix</keyword>
<feature type="compositionally biased region" description="Low complexity" evidence="1">
    <location>
        <begin position="127"/>
        <end position="138"/>
    </location>
</feature>
<dbReference type="PANTHER" id="PTHR48433">
    <property type="entry name" value="OUTER ENVELOPE PROTEIN 61-LIKE"/>
    <property type="match status" value="1"/>
</dbReference>
<dbReference type="Proteomes" id="UP000585474">
    <property type="component" value="Unassembled WGS sequence"/>
</dbReference>
<organism evidence="3 4">
    <name type="scientific">Actinidia rufa</name>
    <dbReference type="NCBI Taxonomy" id="165716"/>
    <lineage>
        <taxon>Eukaryota</taxon>
        <taxon>Viridiplantae</taxon>
        <taxon>Streptophyta</taxon>
        <taxon>Embryophyta</taxon>
        <taxon>Tracheophyta</taxon>
        <taxon>Spermatophyta</taxon>
        <taxon>Magnoliopsida</taxon>
        <taxon>eudicotyledons</taxon>
        <taxon>Gunneridae</taxon>
        <taxon>Pentapetalae</taxon>
        <taxon>asterids</taxon>
        <taxon>Ericales</taxon>
        <taxon>Actinidiaceae</taxon>
        <taxon>Actinidia</taxon>
    </lineage>
</organism>
<proteinExistence type="predicted"/>